<comment type="caution">
    <text evidence="3">The sequence shown here is derived from an EMBL/GenBank/DDBJ whole genome shotgun (WGS) entry which is preliminary data.</text>
</comment>
<keyword evidence="4" id="KW-1185">Reference proteome</keyword>
<gene>
    <name evidence="3" type="ORF">ACFQPS_14685</name>
</gene>
<evidence type="ECO:0000313" key="3">
    <source>
        <dbReference type="EMBL" id="MFC7334413.1"/>
    </source>
</evidence>
<accession>A0ABW2KWJ3</accession>
<evidence type="ECO:0000256" key="1">
    <source>
        <dbReference type="ARBA" id="ARBA00038248"/>
    </source>
</evidence>
<organism evidence="3 4">
    <name type="scientific">Rhodocista pekingensis</name>
    <dbReference type="NCBI Taxonomy" id="201185"/>
    <lineage>
        <taxon>Bacteria</taxon>
        <taxon>Pseudomonadati</taxon>
        <taxon>Pseudomonadota</taxon>
        <taxon>Alphaproteobacteria</taxon>
        <taxon>Rhodospirillales</taxon>
        <taxon>Azospirillaceae</taxon>
        <taxon>Rhodocista</taxon>
    </lineage>
</organism>
<comment type="similarity">
    <text evidence="1">Belongs to the UPF0332 family.</text>
</comment>
<dbReference type="Gene3D" id="1.20.120.330">
    <property type="entry name" value="Nucleotidyltransferases domain 2"/>
    <property type="match status" value="1"/>
</dbReference>
<dbReference type="PANTHER" id="PTHR36565">
    <property type="entry name" value="UPF0332 PROTEIN TM_1000"/>
    <property type="match status" value="1"/>
</dbReference>
<sequence length="129" mass="13855">MTTGPSVQLLLARAEQTLAAARYTLAGGFAGTALNRAYCAMFYAASAALAALDLFPRTHAGVRTLLGQRLVLTGRLSLDAMERYSAAFAARMETDYSGRDPSEQETRSYVEDATLFLAEIRALLAADGR</sequence>
<name>A0ABW2KWJ3_9PROT</name>
<dbReference type="InterPro" id="IPR052226">
    <property type="entry name" value="UPF0332_toxin"/>
</dbReference>
<dbReference type="RefSeq" id="WP_377359971.1">
    <property type="nucleotide sequence ID" value="NZ_JBHTCM010000015.1"/>
</dbReference>
<proteinExistence type="inferred from homology"/>
<protein>
    <submittedName>
        <fullName evidence="3">HEPN domain-containing protein</fullName>
    </submittedName>
</protein>
<dbReference type="Proteomes" id="UP001596456">
    <property type="component" value="Unassembled WGS sequence"/>
</dbReference>
<evidence type="ECO:0000313" key="4">
    <source>
        <dbReference type="Proteomes" id="UP001596456"/>
    </source>
</evidence>
<feature type="domain" description="HEPN" evidence="2">
    <location>
        <begin position="8"/>
        <end position="120"/>
    </location>
</feature>
<dbReference type="EMBL" id="JBHTCM010000015">
    <property type="protein sequence ID" value="MFC7334413.1"/>
    <property type="molecule type" value="Genomic_DNA"/>
</dbReference>
<dbReference type="PANTHER" id="PTHR36565:SF1">
    <property type="entry name" value="UPF0332 PROTEIN TM_1000"/>
    <property type="match status" value="1"/>
</dbReference>
<dbReference type="InterPro" id="IPR007842">
    <property type="entry name" value="HEPN_dom"/>
</dbReference>
<evidence type="ECO:0000259" key="2">
    <source>
        <dbReference type="Pfam" id="PF05168"/>
    </source>
</evidence>
<dbReference type="Pfam" id="PF05168">
    <property type="entry name" value="HEPN"/>
    <property type="match status" value="1"/>
</dbReference>
<reference evidence="4" key="1">
    <citation type="journal article" date="2019" name="Int. J. Syst. Evol. Microbiol.">
        <title>The Global Catalogue of Microorganisms (GCM) 10K type strain sequencing project: providing services to taxonomists for standard genome sequencing and annotation.</title>
        <authorList>
            <consortium name="The Broad Institute Genomics Platform"/>
            <consortium name="The Broad Institute Genome Sequencing Center for Infectious Disease"/>
            <person name="Wu L."/>
            <person name="Ma J."/>
        </authorList>
    </citation>
    <scope>NUCLEOTIDE SEQUENCE [LARGE SCALE GENOMIC DNA]</scope>
    <source>
        <strain evidence="4">CGMCC 1.16275</strain>
    </source>
</reference>